<reference evidence="3" key="1">
    <citation type="journal article" date="2023" name="Mol. Phylogenet. Evol.">
        <title>Genome-scale phylogeny and comparative genomics of the fungal order Sordariales.</title>
        <authorList>
            <person name="Hensen N."/>
            <person name="Bonometti L."/>
            <person name="Westerberg I."/>
            <person name="Brannstrom I.O."/>
            <person name="Guillou S."/>
            <person name="Cros-Aarteil S."/>
            <person name="Calhoun S."/>
            <person name="Haridas S."/>
            <person name="Kuo A."/>
            <person name="Mondo S."/>
            <person name="Pangilinan J."/>
            <person name="Riley R."/>
            <person name="LaButti K."/>
            <person name="Andreopoulos B."/>
            <person name="Lipzen A."/>
            <person name="Chen C."/>
            <person name="Yan M."/>
            <person name="Daum C."/>
            <person name="Ng V."/>
            <person name="Clum A."/>
            <person name="Steindorff A."/>
            <person name="Ohm R.A."/>
            <person name="Martin F."/>
            <person name="Silar P."/>
            <person name="Natvig D.O."/>
            <person name="Lalanne C."/>
            <person name="Gautier V."/>
            <person name="Ament-Velasquez S.L."/>
            <person name="Kruys A."/>
            <person name="Hutchinson M.I."/>
            <person name="Powell A.J."/>
            <person name="Barry K."/>
            <person name="Miller A.N."/>
            <person name="Grigoriev I.V."/>
            <person name="Debuchy R."/>
            <person name="Gladieux P."/>
            <person name="Hiltunen Thoren M."/>
            <person name="Johannesson H."/>
        </authorList>
    </citation>
    <scope>NUCLEOTIDE SEQUENCE [LARGE SCALE GENOMIC DNA]</scope>
    <source>
        <strain evidence="3">CBS 340.73</strain>
    </source>
</reference>
<accession>A0AAN6S007</accession>
<evidence type="ECO:0000313" key="3">
    <source>
        <dbReference type="Proteomes" id="UP001303473"/>
    </source>
</evidence>
<evidence type="ECO:0000313" key="2">
    <source>
        <dbReference type="EMBL" id="KAK3935480.1"/>
    </source>
</evidence>
<proteinExistence type="predicted"/>
<dbReference type="AlphaFoldDB" id="A0AAN6S007"/>
<protein>
    <submittedName>
        <fullName evidence="2">Uncharacterized protein</fullName>
    </submittedName>
</protein>
<dbReference type="Proteomes" id="UP001303473">
    <property type="component" value="Unassembled WGS sequence"/>
</dbReference>
<comment type="caution">
    <text evidence="2">The sequence shown here is derived from an EMBL/GenBank/DDBJ whole genome shotgun (WGS) entry which is preliminary data.</text>
</comment>
<keyword evidence="3" id="KW-1185">Reference proteome</keyword>
<name>A0AAN6S007_9PEZI</name>
<evidence type="ECO:0000256" key="1">
    <source>
        <dbReference type="SAM" id="MobiDB-lite"/>
    </source>
</evidence>
<feature type="region of interest" description="Disordered" evidence="1">
    <location>
        <begin position="272"/>
        <end position="323"/>
    </location>
</feature>
<gene>
    <name evidence="2" type="ORF">QBC46DRAFT_422471</name>
</gene>
<sequence>MVLGDTEKGPIGVDQGDVMLSLNCSIPSQTGGAALATVITGLEFTESEIGLTFMLGSANAFSDILTWLGGLAGEDTKSFVEGILKSKDEILPFQLRRLNVSLDKTANPDSTKLSGFSVDIELPTKFGKSNSSGPTVFVVSYHWNFDLSKDLDLSPFEEDWTHLAPVTASPADCIDPVSLVPGQTIENVPDTIPTKIKRAITAEKKDSSSSAPQPYLGEVGLDATDQWGQQDNGFTLDLGIAAGLKPSASSQHTTPAVLKGALSYSSKNKTWGLSADADGTTHDQPRHASRKRRTGAQAMSGRIEKSGRGRRAYGDWSAVELDR</sequence>
<organism evidence="2 3">
    <name type="scientific">Diplogelasinospora grovesii</name>
    <dbReference type="NCBI Taxonomy" id="303347"/>
    <lineage>
        <taxon>Eukaryota</taxon>
        <taxon>Fungi</taxon>
        <taxon>Dikarya</taxon>
        <taxon>Ascomycota</taxon>
        <taxon>Pezizomycotina</taxon>
        <taxon>Sordariomycetes</taxon>
        <taxon>Sordariomycetidae</taxon>
        <taxon>Sordariales</taxon>
        <taxon>Diplogelasinosporaceae</taxon>
        <taxon>Diplogelasinospora</taxon>
    </lineage>
</organism>
<dbReference type="EMBL" id="MU853921">
    <property type="protein sequence ID" value="KAK3935480.1"/>
    <property type="molecule type" value="Genomic_DNA"/>
</dbReference>